<organism evidence="2">
    <name type="scientific">Spongospora subterranea</name>
    <dbReference type="NCBI Taxonomy" id="70186"/>
    <lineage>
        <taxon>Eukaryota</taxon>
        <taxon>Sar</taxon>
        <taxon>Rhizaria</taxon>
        <taxon>Endomyxa</taxon>
        <taxon>Phytomyxea</taxon>
        <taxon>Plasmodiophorida</taxon>
        <taxon>Plasmodiophoridae</taxon>
        <taxon>Spongospora</taxon>
    </lineage>
</organism>
<accession>A0A0H5R8I6</accession>
<reference evidence="2" key="1">
    <citation type="submission" date="2015-04" db="EMBL/GenBank/DDBJ databases">
        <title>The genome sequence of the plant pathogenic Rhizarian Plasmodiophora brassicae reveals insights in its biotrophic life cycle and the origin of chitin synthesis.</title>
        <authorList>
            <person name="Schwelm A."/>
            <person name="Fogelqvist J."/>
            <person name="Knaust A."/>
            <person name="Julke S."/>
            <person name="Lilja T."/>
            <person name="Dhandapani V."/>
            <person name="Bonilla-Rosso G."/>
            <person name="Karlsson M."/>
            <person name="Shevchenko A."/>
            <person name="Choi S.R."/>
            <person name="Kim H.G."/>
            <person name="Park J.Y."/>
            <person name="Lim Y.P."/>
            <person name="Ludwig-Muller J."/>
            <person name="Dixelius C."/>
        </authorList>
    </citation>
    <scope>NUCLEOTIDE SEQUENCE</scope>
    <source>
        <tissue evidence="2">Potato root galls</tissue>
    </source>
</reference>
<evidence type="ECO:0000256" key="1">
    <source>
        <dbReference type="SAM" id="SignalP"/>
    </source>
</evidence>
<sequence>MIKNCYAVQVSLFPIVVAFAQCSQASTINPATTLVDEVENINNEGVTANRVTDVRKRTLQQMSTLKDRETVIQRMHEDAEENRDNHVISSAVKHISTRFFRGNSKVNLQERIFEKH</sequence>
<feature type="chain" id="PRO_5005223086" description="RxLR effector protein" evidence="1">
    <location>
        <begin position="26"/>
        <end position="116"/>
    </location>
</feature>
<proteinExistence type="predicted"/>
<feature type="signal peptide" evidence="1">
    <location>
        <begin position="1"/>
        <end position="25"/>
    </location>
</feature>
<protein>
    <recommendedName>
        <fullName evidence="3">RxLR effector protein</fullName>
    </recommendedName>
</protein>
<evidence type="ECO:0000313" key="2">
    <source>
        <dbReference type="EMBL" id="CRZ10032.1"/>
    </source>
</evidence>
<name>A0A0H5R8I6_9EUKA</name>
<dbReference type="EMBL" id="HACM01009590">
    <property type="protein sequence ID" value="CRZ10032.1"/>
    <property type="molecule type" value="Transcribed_RNA"/>
</dbReference>
<dbReference type="AlphaFoldDB" id="A0A0H5R8I6"/>
<keyword evidence="1" id="KW-0732">Signal</keyword>
<evidence type="ECO:0008006" key="3">
    <source>
        <dbReference type="Google" id="ProtNLM"/>
    </source>
</evidence>